<dbReference type="GeneID" id="110979839"/>
<dbReference type="KEGG" id="aplc:110979839"/>
<keyword evidence="1" id="KW-1185">Reference proteome</keyword>
<proteinExistence type="predicted"/>
<evidence type="ECO:0000313" key="1">
    <source>
        <dbReference type="Proteomes" id="UP000694845"/>
    </source>
</evidence>
<dbReference type="RefSeq" id="XP_022091635.1">
    <property type="nucleotide sequence ID" value="XM_022235943.1"/>
</dbReference>
<gene>
    <name evidence="2" type="primary">LOC110979839</name>
</gene>
<protein>
    <submittedName>
        <fullName evidence="2">Uncharacterized protein LOC110979839</fullName>
    </submittedName>
</protein>
<dbReference type="Proteomes" id="UP000694845">
    <property type="component" value="Unplaced"/>
</dbReference>
<accession>A0A8B7YGW1</accession>
<reference evidence="2" key="1">
    <citation type="submission" date="2025-08" db="UniProtKB">
        <authorList>
            <consortium name="RefSeq"/>
        </authorList>
    </citation>
    <scope>IDENTIFICATION</scope>
</reference>
<evidence type="ECO:0000313" key="2">
    <source>
        <dbReference type="RefSeq" id="XP_022091635.1"/>
    </source>
</evidence>
<name>A0A8B7YGW1_ACAPL</name>
<sequence>MADIEHCSIDSSLKRSNSALQKFSLEGSDSNRSFGVMMTSTQLVIILYVAATLWTRTEGVACNLCICLENSPTENCVHGFCYLYRSTPYCNCLGTGFMGNRCHLPVLAQTNSKNYRSLHDKDFAC</sequence>
<organism evidence="1 2">
    <name type="scientific">Acanthaster planci</name>
    <name type="common">Crown-of-thorns starfish</name>
    <dbReference type="NCBI Taxonomy" id="133434"/>
    <lineage>
        <taxon>Eukaryota</taxon>
        <taxon>Metazoa</taxon>
        <taxon>Echinodermata</taxon>
        <taxon>Eleutherozoa</taxon>
        <taxon>Asterozoa</taxon>
        <taxon>Asteroidea</taxon>
        <taxon>Valvatacea</taxon>
        <taxon>Valvatida</taxon>
        <taxon>Acanthasteridae</taxon>
        <taxon>Acanthaster</taxon>
    </lineage>
</organism>
<dbReference type="AlphaFoldDB" id="A0A8B7YGW1"/>